<comment type="caution">
    <text evidence="2">The sequence shown here is derived from an EMBL/GenBank/DDBJ whole genome shotgun (WGS) entry which is preliminary data.</text>
</comment>
<evidence type="ECO:0000313" key="2">
    <source>
        <dbReference type="EMBL" id="KIA76460.1"/>
    </source>
</evidence>
<keyword evidence="1" id="KW-0812">Transmembrane</keyword>
<evidence type="ECO:0000313" key="3">
    <source>
        <dbReference type="Proteomes" id="UP000031307"/>
    </source>
</evidence>
<dbReference type="Proteomes" id="UP000031307">
    <property type="component" value="Unassembled WGS sequence"/>
</dbReference>
<sequence>MKKYLAKLAGKILNLYGGTDAAVFTFSIFGFLNEIGQKFERKIKIGFFYLIPILISLIVLIRLSTYVHT</sequence>
<keyword evidence="1" id="KW-1133">Transmembrane helix</keyword>
<feature type="transmembrane region" description="Helical" evidence="1">
    <location>
        <begin position="45"/>
        <end position="67"/>
    </location>
</feature>
<dbReference type="PATRIC" id="fig|83552.4.peg.2430"/>
<keyword evidence="1" id="KW-0472">Membrane</keyword>
<reference evidence="2 3" key="1">
    <citation type="journal article" date="2014" name="Mol. Biol. Evol.">
        <title>Massive expansion of Ubiquitination-related gene families within the Chlamydiae.</title>
        <authorList>
            <person name="Domman D."/>
            <person name="Collingro A."/>
            <person name="Lagkouvardos I."/>
            <person name="Gehre L."/>
            <person name="Weinmaier T."/>
            <person name="Rattei T."/>
            <person name="Subtil A."/>
            <person name="Horn M."/>
        </authorList>
    </citation>
    <scope>NUCLEOTIDE SEQUENCE [LARGE SCALE GENOMIC DNA]</scope>
    <source>
        <strain evidence="2 3">OEW1</strain>
    </source>
</reference>
<organism evidence="2 3">
    <name type="scientific">Parachlamydia acanthamoebae</name>
    <dbReference type="NCBI Taxonomy" id="83552"/>
    <lineage>
        <taxon>Bacteria</taxon>
        <taxon>Pseudomonadati</taxon>
        <taxon>Chlamydiota</taxon>
        <taxon>Chlamydiia</taxon>
        <taxon>Parachlamydiales</taxon>
        <taxon>Parachlamydiaceae</taxon>
        <taxon>Parachlamydia</taxon>
    </lineage>
</organism>
<name>A0A0C1C5H0_9BACT</name>
<evidence type="ECO:0000256" key="1">
    <source>
        <dbReference type="SAM" id="Phobius"/>
    </source>
</evidence>
<gene>
    <name evidence="2" type="ORF">DB43_AG00380</name>
</gene>
<dbReference type="EMBL" id="JSAM01000117">
    <property type="protein sequence ID" value="KIA76460.1"/>
    <property type="molecule type" value="Genomic_DNA"/>
</dbReference>
<proteinExistence type="predicted"/>
<dbReference type="AlphaFoldDB" id="A0A0C1C5H0"/>
<accession>A0A0C1C5H0</accession>
<protein>
    <submittedName>
        <fullName evidence="2">Uncharacterized protein</fullName>
    </submittedName>
</protein>
<feature type="transmembrane region" description="Helical" evidence="1">
    <location>
        <begin position="12"/>
        <end position="33"/>
    </location>
</feature>